<dbReference type="AlphaFoldDB" id="A0A8F6TV80"/>
<accession>A0A8F6TV80</accession>
<reference evidence="3 4" key="1">
    <citation type="submission" date="2021-07" db="EMBL/GenBank/DDBJ databases">
        <title>A novel Jannaschia species isolated from marine dinoflagellate Ceratoperidinium margalefii.</title>
        <authorList>
            <person name="Jiang Y."/>
            <person name="Li Z."/>
        </authorList>
    </citation>
    <scope>NUCLEOTIDE SEQUENCE [LARGE SCALE GENOMIC DNA]</scope>
    <source>
        <strain evidence="3 4">J12C1-MA-4</strain>
    </source>
</reference>
<dbReference type="EMBL" id="CP079194">
    <property type="protein sequence ID" value="QXT39320.1"/>
    <property type="molecule type" value="Genomic_DNA"/>
</dbReference>
<dbReference type="CDD" id="cd03443">
    <property type="entry name" value="PaaI_thioesterase"/>
    <property type="match status" value="1"/>
</dbReference>
<evidence type="ECO:0000313" key="4">
    <source>
        <dbReference type="Proteomes" id="UP000825009"/>
    </source>
</evidence>
<dbReference type="Pfam" id="PF03061">
    <property type="entry name" value="4HBT"/>
    <property type="match status" value="1"/>
</dbReference>
<keyword evidence="4" id="KW-1185">Reference proteome</keyword>
<dbReference type="PANTHER" id="PTHR21660">
    <property type="entry name" value="THIOESTERASE SUPERFAMILY MEMBER-RELATED"/>
    <property type="match status" value="1"/>
</dbReference>
<dbReference type="RefSeq" id="WP_219001825.1">
    <property type="nucleotide sequence ID" value="NZ_CP079194.1"/>
</dbReference>
<protein>
    <submittedName>
        <fullName evidence="3">PaaI family thioesterase</fullName>
    </submittedName>
</protein>
<dbReference type="Proteomes" id="UP000825009">
    <property type="component" value="Chromosome"/>
</dbReference>
<evidence type="ECO:0000259" key="2">
    <source>
        <dbReference type="Pfam" id="PF03061"/>
    </source>
</evidence>
<proteinExistence type="predicted"/>
<dbReference type="KEGG" id="gce:KYE46_15550"/>
<name>A0A8F6TV80_9RHOB</name>
<evidence type="ECO:0000256" key="1">
    <source>
        <dbReference type="ARBA" id="ARBA00022801"/>
    </source>
</evidence>
<gene>
    <name evidence="3" type="ORF">KYE46_15550</name>
</gene>
<sequence length="138" mass="14611">MDDKKAQRIRESFARQGLMETLGCTILHLERGKVTLEMPIGSAVSQQHGVAHAGATFAMGDSASGYAALSVMDESAEVMTVEMKINLIAPAAGRRLIATGEVAKAGRRLIVTRCTVQAEADDGSLRDVALLQGTMIPV</sequence>
<organism evidence="3 4">
    <name type="scientific">Gymnodinialimonas ceratoperidinii</name>
    <dbReference type="NCBI Taxonomy" id="2856823"/>
    <lineage>
        <taxon>Bacteria</taxon>
        <taxon>Pseudomonadati</taxon>
        <taxon>Pseudomonadota</taxon>
        <taxon>Alphaproteobacteria</taxon>
        <taxon>Rhodobacterales</taxon>
        <taxon>Paracoccaceae</taxon>
        <taxon>Gymnodinialimonas</taxon>
    </lineage>
</organism>
<feature type="domain" description="Thioesterase" evidence="2">
    <location>
        <begin position="48"/>
        <end position="121"/>
    </location>
</feature>
<dbReference type="InterPro" id="IPR039298">
    <property type="entry name" value="ACOT13"/>
</dbReference>
<dbReference type="PANTHER" id="PTHR21660:SF1">
    <property type="entry name" value="ACYL-COENZYME A THIOESTERASE 13"/>
    <property type="match status" value="1"/>
</dbReference>
<dbReference type="InterPro" id="IPR003736">
    <property type="entry name" value="PAAI_dom"/>
</dbReference>
<evidence type="ECO:0000313" key="3">
    <source>
        <dbReference type="EMBL" id="QXT39320.1"/>
    </source>
</evidence>
<dbReference type="GO" id="GO:0047617">
    <property type="term" value="F:fatty acyl-CoA hydrolase activity"/>
    <property type="evidence" value="ECO:0007669"/>
    <property type="project" value="InterPro"/>
</dbReference>
<dbReference type="NCBIfam" id="TIGR00369">
    <property type="entry name" value="unchar_dom_1"/>
    <property type="match status" value="1"/>
</dbReference>
<keyword evidence="1" id="KW-0378">Hydrolase</keyword>
<dbReference type="InterPro" id="IPR006683">
    <property type="entry name" value="Thioestr_dom"/>
</dbReference>